<keyword evidence="2" id="KW-0479">Metal-binding</keyword>
<dbReference type="RefSeq" id="WP_207902818.1">
    <property type="nucleotide sequence ID" value="NZ_OX156936.1"/>
</dbReference>
<dbReference type="PROSITE" id="PS00523">
    <property type="entry name" value="SULFATASE_1"/>
    <property type="match status" value="1"/>
</dbReference>
<keyword evidence="3" id="KW-0378">Hydrolase</keyword>
<organism evidence="6 7">
    <name type="scientific">Mariniflexile fucanivorans</name>
    <dbReference type="NCBI Taxonomy" id="264023"/>
    <lineage>
        <taxon>Bacteria</taxon>
        <taxon>Pseudomonadati</taxon>
        <taxon>Bacteroidota</taxon>
        <taxon>Flavobacteriia</taxon>
        <taxon>Flavobacteriales</taxon>
        <taxon>Flavobacteriaceae</taxon>
        <taxon>Mariniflexile</taxon>
    </lineage>
</organism>
<protein>
    <submittedName>
        <fullName evidence="6">Arylsulfatase A-like enzyme</fullName>
    </submittedName>
</protein>
<evidence type="ECO:0000256" key="4">
    <source>
        <dbReference type="ARBA" id="ARBA00022837"/>
    </source>
</evidence>
<name>A0A4R1RNL4_9FLAO</name>
<accession>A0A4R1RNL4</accession>
<evidence type="ECO:0000256" key="2">
    <source>
        <dbReference type="ARBA" id="ARBA00022723"/>
    </source>
</evidence>
<dbReference type="PANTHER" id="PTHR42693">
    <property type="entry name" value="ARYLSULFATASE FAMILY MEMBER"/>
    <property type="match status" value="1"/>
</dbReference>
<dbReference type="InterPro" id="IPR000917">
    <property type="entry name" value="Sulfatase_N"/>
</dbReference>
<dbReference type="AlphaFoldDB" id="A0A4R1RNL4"/>
<evidence type="ECO:0000256" key="1">
    <source>
        <dbReference type="ARBA" id="ARBA00008779"/>
    </source>
</evidence>
<dbReference type="GO" id="GO:0046872">
    <property type="term" value="F:metal ion binding"/>
    <property type="evidence" value="ECO:0007669"/>
    <property type="project" value="UniProtKB-KW"/>
</dbReference>
<gene>
    <name evidence="6" type="ORF">EV196_102461</name>
</gene>
<sequence length="528" mass="59589">MNQLKRILSCAILTFGGFVGMAQSKSIDNSHPNIIYILADDLGIGDLSVYNENSKIYTPHLDKLAAEGMRFTDAHTSSSVCTPTRYGILTGRYNWRTPLKQFVTWGTSPMLIKDDRFTVADLLQQNGYKTANIGKWHLGLNWTLKDSSQELEFYSGIKDEYPFEQIDYSKPLKKGALDLGFDYSYLLPASLNMPPFVYVENDKVVMEPTSISERTRAENPYAYWIKGDVSDDFKHEEVLPVFVEKSVSFIKENAQGDKPFFIYLPLPAPHNPILPIEPWKGKSNINPYADFVLMIDDLMGNIFKALEESGIEENTLVIFTSDNGCAANANFKVLKAKGHNPSYIYNGYKGSCLEGGHRVPFIVKWPKKIKANTVSDATICTTDFIATCADLVDYKLKDTEAEDSYSMMPLFNQKEGYQREETIHHSKEGIFAIRKGDWKLIVSPNSGITAAGKPEKLKEKLPEHILFNLKTDIGEKENVAKQYPDKVKELKLLLIKQIKEGRSTPGKAQENDSISFPWVQAAFVTEDF</sequence>
<evidence type="ECO:0000313" key="6">
    <source>
        <dbReference type="EMBL" id="TCL67898.1"/>
    </source>
</evidence>
<dbReference type="InterPro" id="IPR050738">
    <property type="entry name" value="Sulfatase"/>
</dbReference>
<reference evidence="6 7" key="1">
    <citation type="submission" date="2019-03" db="EMBL/GenBank/DDBJ databases">
        <title>Genomic Encyclopedia of Type Strains, Phase IV (KMG-IV): sequencing the most valuable type-strain genomes for metagenomic binning, comparative biology and taxonomic classification.</title>
        <authorList>
            <person name="Goeker M."/>
        </authorList>
    </citation>
    <scope>NUCLEOTIDE SEQUENCE [LARGE SCALE GENOMIC DNA]</scope>
    <source>
        <strain evidence="6 7">DSM 18792</strain>
    </source>
</reference>
<evidence type="ECO:0000259" key="5">
    <source>
        <dbReference type="Pfam" id="PF00884"/>
    </source>
</evidence>
<dbReference type="EMBL" id="SLUP01000002">
    <property type="protein sequence ID" value="TCL67898.1"/>
    <property type="molecule type" value="Genomic_DNA"/>
</dbReference>
<dbReference type="CDD" id="cd16143">
    <property type="entry name" value="ARS_like"/>
    <property type="match status" value="1"/>
</dbReference>
<comment type="similarity">
    <text evidence="1">Belongs to the sulfatase family.</text>
</comment>
<dbReference type="Gene3D" id="3.30.1120.10">
    <property type="match status" value="1"/>
</dbReference>
<keyword evidence="4" id="KW-0106">Calcium</keyword>
<dbReference type="Gene3D" id="3.40.720.10">
    <property type="entry name" value="Alkaline Phosphatase, subunit A"/>
    <property type="match status" value="1"/>
</dbReference>
<comment type="caution">
    <text evidence="6">The sequence shown here is derived from an EMBL/GenBank/DDBJ whole genome shotgun (WGS) entry which is preliminary data.</text>
</comment>
<proteinExistence type="inferred from homology"/>
<evidence type="ECO:0000256" key="3">
    <source>
        <dbReference type="ARBA" id="ARBA00022801"/>
    </source>
</evidence>
<dbReference type="InterPro" id="IPR017850">
    <property type="entry name" value="Alkaline_phosphatase_core_sf"/>
</dbReference>
<keyword evidence="7" id="KW-1185">Reference proteome</keyword>
<feature type="domain" description="Sulfatase N-terminal" evidence="5">
    <location>
        <begin position="32"/>
        <end position="393"/>
    </location>
</feature>
<evidence type="ECO:0000313" key="7">
    <source>
        <dbReference type="Proteomes" id="UP000295455"/>
    </source>
</evidence>
<dbReference type="Pfam" id="PF00884">
    <property type="entry name" value="Sulfatase"/>
    <property type="match status" value="1"/>
</dbReference>
<dbReference type="InterPro" id="IPR024607">
    <property type="entry name" value="Sulfatase_CS"/>
</dbReference>
<dbReference type="GO" id="GO:0004065">
    <property type="term" value="F:arylsulfatase activity"/>
    <property type="evidence" value="ECO:0007669"/>
    <property type="project" value="TreeGrafter"/>
</dbReference>
<dbReference type="Proteomes" id="UP000295455">
    <property type="component" value="Unassembled WGS sequence"/>
</dbReference>
<dbReference type="PANTHER" id="PTHR42693:SF53">
    <property type="entry name" value="ENDO-4-O-SULFATASE"/>
    <property type="match status" value="1"/>
</dbReference>
<dbReference type="PROSITE" id="PS00149">
    <property type="entry name" value="SULFATASE_2"/>
    <property type="match status" value="1"/>
</dbReference>
<dbReference type="SUPFAM" id="SSF53649">
    <property type="entry name" value="Alkaline phosphatase-like"/>
    <property type="match status" value="1"/>
</dbReference>